<sequence>MFTKHHARRRRSGHIKGMRLSTKHEYSLPRGLEQLFSCLHESSELDDEDDDDDEEEEDEQEREEEEFEEQEEEDEVDEQESPPVFQNIQSSVNAWKERRAFLIKNSCRLSANNFN</sequence>
<accession>A0A183THV4</accession>
<proteinExistence type="predicted"/>
<gene>
    <name evidence="2" type="ORF">SSLN_LOCUS16052</name>
</gene>
<organism evidence="4">
    <name type="scientific">Schistocephalus solidus</name>
    <name type="common">Tapeworm</name>
    <dbReference type="NCBI Taxonomy" id="70667"/>
    <lineage>
        <taxon>Eukaryota</taxon>
        <taxon>Metazoa</taxon>
        <taxon>Spiralia</taxon>
        <taxon>Lophotrochozoa</taxon>
        <taxon>Platyhelminthes</taxon>
        <taxon>Cestoda</taxon>
        <taxon>Eucestoda</taxon>
        <taxon>Diphyllobothriidea</taxon>
        <taxon>Diphyllobothriidae</taxon>
        <taxon>Schistocephalus</taxon>
    </lineage>
</organism>
<dbReference type="EMBL" id="UYSU01040609">
    <property type="protein sequence ID" value="VDM02438.1"/>
    <property type="molecule type" value="Genomic_DNA"/>
</dbReference>
<evidence type="ECO:0000313" key="4">
    <source>
        <dbReference type="WBParaSite" id="SSLN_0001666001-mRNA-1"/>
    </source>
</evidence>
<feature type="region of interest" description="Disordered" evidence="1">
    <location>
        <begin position="1"/>
        <end position="23"/>
    </location>
</feature>
<dbReference type="AlphaFoldDB" id="A0A183THV4"/>
<reference evidence="2 3" key="2">
    <citation type="submission" date="2018-11" db="EMBL/GenBank/DDBJ databases">
        <authorList>
            <consortium name="Pathogen Informatics"/>
        </authorList>
    </citation>
    <scope>NUCLEOTIDE SEQUENCE [LARGE SCALE GENOMIC DNA]</scope>
    <source>
        <strain evidence="2 3">NST_G2</strain>
    </source>
</reference>
<protein>
    <submittedName>
        <fullName evidence="4">Protein phosphatase 1 regulatory subunit 15A-like</fullName>
    </submittedName>
</protein>
<evidence type="ECO:0000313" key="2">
    <source>
        <dbReference type="EMBL" id="VDM02438.1"/>
    </source>
</evidence>
<evidence type="ECO:0000256" key="1">
    <source>
        <dbReference type="SAM" id="MobiDB-lite"/>
    </source>
</evidence>
<keyword evidence="3" id="KW-1185">Reference proteome</keyword>
<feature type="region of interest" description="Disordered" evidence="1">
    <location>
        <begin position="37"/>
        <end position="90"/>
    </location>
</feature>
<feature type="compositionally biased region" description="Acidic residues" evidence="1">
    <location>
        <begin position="44"/>
        <end position="80"/>
    </location>
</feature>
<feature type="compositionally biased region" description="Basic residues" evidence="1">
    <location>
        <begin position="1"/>
        <end position="17"/>
    </location>
</feature>
<dbReference type="WBParaSite" id="SSLN_0001666001-mRNA-1">
    <property type="protein sequence ID" value="SSLN_0001666001-mRNA-1"/>
    <property type="gene ID" value="SSLN_0001666001"/>
</dbReference>
<evidence type="ECO:0000313" key="3">
    <source>
        <dbReference type="Proteomes" id="UP000275846"/>
    </source>
</evidence>
<name>A0A183THV4_SCHSO</name>
<reference evidence="4" key="1">
    <citation type="submission" date="2016-06" db="UniProtKB">
        <authorList>
            <consortium name="WormBaseParasite"/>
        </authorList>
    </citation>
    <scope>IDENTIFICATION</scope>
</reference>
<dbReference type="Proteomes" id="UP000275846">
    <property type="component" value="Unassembled WGS sequence"/>
</dbReference>